<sequence length="91" mass="10267">MFNLICVLVSRLELAATSLSVYITNLDTEFVYAIFSIMKDAVDLLQGHYIPAISRDMKPSSQKGSIETKIVSLITYSDVIMLNMLLFIKFL</sequence>
<evidence type="ECO:0000313" key="2">
    <source>
        <dbReference type="EMBL" id="JAP26644.1"/>
    </source>
</evidence>
<name>A0A0V0I293_SOLCH</name>
<organism evidence="2">
    <name type="scientific">Solanum chacoense</name>
    <name type="common">Chaco potato</name>
    <dbReference type="NCBI Taxonomy" id="4108"/>
    <lineage>
        <taxon>Eukaryota</taxon>
        <taxon>Viridiplantae</taxon>
        <taxon>Streptophyta</taxon>
        <taxon>Embryophyta</taxon>
        <taxon>Tracheophyta</taxon>
        <taxon>Spermatophyta</taxon>
        <taxon>Magnoliopsida</taxon>
        <taxon>eudicotyledons</taxon>
        <taxon>Gunneridae</taxon>
        <taxon>Pentapetalae</taxon>
        <taxon>asterids</taxon>
        <taxon>lamiids</taxon>
        <taxon>Solanales</taxon>
        <taxon>Solanaceae</taxon>
        <taxon>Solanoideae</taxon>
        <taxon>Solaneae</taxon>
        <taxon>Solanum</taxon>
    </lineage>
</organism>
<keyword evidence="1" id="KW-0732">Signal</keyword>
<dbReference type="EMBL" id="GEDG01012011">
    <property type="protein sequence ID" value="JAP26644.1"/>
    <property type="molecule type" value="Transcribed_RNA"/>
</dbReference>
<evidence type="ECO:0000256" key="1">
    <source>
        <dbReference type="SAM" id="SignalP"/>
    </source>
</evidence>
<feature type="signal peptide" evidence="1">
    <location>
        <begin position="1"/>
        <end position="20"/>
    </location>
</feature>
<accession>A0A0V0I293</accession>
<protein>
    <submittedName>
        <fullName evidence="2">Putative ovule protein</fullName>
    </submittedName>
</protein>
<feature type="chain" id="PRO_5006866197" evidence="1">
    <location>
        <begin position="21"/>
        <end position="91"/>
    </location>
</feature>
<dbReference type="AlphaFoldDB" id="A0A0V0I293"/>
<proteinExistence type="predicted"/>
<reference evidence="2" key="1">
    <citation type="submission" date="2015-12" db="EMBL/GenBank/DDBJ databases">
        <title>Gene expression during late stages of embryo sac development: a critical building block for successful pollen-pistil interactions.</title>
        <authorList>
            <person name="Liu Y."/>
            <person name="Joly V."/>
            <person name="Sabar M."/>
            <person name="Matton D.P."/>
        </authorList>
    </citation>
    <scope>NUCLEOTIDE SEQUENCE</scope>
</reference>